<reference evidence="10" key="1">
    <citation type="submission" date="2022-07" db="EMBL/GenBank/DDBJ databases">
        <title>Phylogenomic reconstructions and comparative analyses of Kickxellomycotina fungi.</title>
        <authorList>
            <person name="Reynolds N.K."/>
            <person name="Stajich J.E."/>
            <person name="Barry K."/>
            <person name="Grigoriev I.V."/>
            <person name="Crous P."/>
            <person name="Smith M.E."/>
        </authorList>
    </citation>
    <scope>NUCLEOTIDE SEQUENCE</scope>
    <source>
        <strain evidence="10">RSA 567</strain>
    </source>
</reference>
<evidence type="ECO:0000256" key="6">
    <source>
        <dbReference type="ARBA" id="ARBA00022989"/>
    </source>
</evidence>
<keyword evidence="7 8" id="KW-0472">Membrane</keyword>
<dbReference type="GO" id="GO:0005524">
    <property type="term" value="F:ATP binding"/>
    <property type="evidence" value="ECO:0007669"/>
    <property type="project" value="UniProtKB-KW"/>
</dbReference>
<gene>
    <name evidence="10" type="ORF">H4R34_000796</name>
</gene>
<dbReference type="InterPro" id="IPR043926">
    <property type="entry name" value="ABCG_dom"/>
</dbReference>
<dbReference type="PANTHER" id="PTHR48041:SF122">
    <property type="entry name" value="ABC TRANSPORTER DOMAIN-CONTAINING PROTEIN"/>
    <property type="match status" value="1"/>
</dbReference>
<proteinExistence type="predicted"/>
<dbReference type="Pfam" id="PF01061">
    <property type="entry name" value="ABC2_membrane"/>
    <property type="match status" value="1"/>
</dbReference>
<dbReference type="InterPro" id="IPR017871">
    <property type="entry name" value="ABC_transporter-like_CS"/>
</dbReference>
<dbReference type="GO" id="GO:0140359">
    <property type="term" value="F:ABC-type transporter activity"/>
    <property type="evidence" value="ECO:0007669"/>
    <property type="project" value="InterPro"/>
</dbReference>
<organism evidence="10 11">
    <name type="scientific">Dimargaris verticillata</name>
    <dbReference type="NCBI Taxonomy" id="2761393"/>
    <lineage>
        <taxon>Eukaryota</taxon>
        <taxon>Fungi</taxon>
        <taxon>Fungi incertae sedis</taxon>
        <taxon>Zoopagomycota</taxon>
        <taxon>Kickxellomycotina</taxon>
        <taxon>Dimargaritomycetes</taxon>
        <taxon>Dimargaritales</taxon>
        <taxon>Dimargaritaceae</taxon>
        <taxon>Dimargaris</taxon>
    </lineage>
</organism>
<protein>
    <recommendedName>
        <fullName evidence="9">ABC transporter domain-containing protein</fullName>
    </recommendedName>
</protein>
<evidence type="ECO:0000256" key="2">
    <source>
        <dbReference type="ARBA" id="ARBA00022448"/>
    </source>
</evidence>
<dbReference type="AlphaFoldDB" id="A0A9W8EF28"/>
<keyword evidence="5" id="KW-0067">ATP-binding</keyword>
<dbReference type="PROSITE" id="PS00211">
    <property type="entry name" value="ABC_TRANSPORTER_1"/>
    <property type="match status" value="1"/>
</dbReference>
<keyword evidence="2" id="KW-0813">Transport</keyword>
<feature type="transmembrane region" description="Helical" evidence="8">
    <location>
        <begin position="430"/>
        <end position="452"/>
    </location>
</feature>
<comment type="subcellular location">
    <subcellularLocation>
        <location evidence="1">Membrane</location>
        <topology evidence="1">Multi-pass membrane protein</topology>
    </subcellularLocation>
</comment>
<feature type="transmembrane region" description="Helical" evidence="8">
    <location>
        <begin position="618"/>
        <end position="642"/>
    </location>
</feature>
<dbReference type="PROSITE" id="PS50893">
    <property type="entry name" value="ABC_TRANSPORTER_2"/>
    <property type="match status" value="1"/>
</dbReference>
<feature type="transmembrane region" description="Helical" evidence="8">
    <location>
        <begin position="394"/>
        <end position="418"/>
    </location>
</feature>
<evidence type="ECO:0000256" key="5">
    <source>
        <dbReference type="ARBA" id="ARBA00022840"/>
    </source>
</evidence>
<dbReference type="CDD" id="cd03213">
    <property type="entry name" value="ABCG_EPDR"/>
    <property type="match status" value="1"/>
</dbReference>
<evidence type="ECO:0000256" key="8">
    <source>
        <dbReference type="SAM" id="Phobius"/>
    </source>
</evidence>
<dbReference type="SMART" id="SM00382">
    <property type="entry name" value="AAA"/>
    <property type="match status" value="1"/>
</dbReference>
<dbReference type="PANTHER" id="PTHR48041">
    <property type="entry name" value="ABC TRANSPORTER G FAMILY MEMBER 28"/>
    <property type="match status" value="1"/>
</dbReference>
<sequence>MSDSLKGSGATGSELPPRGLEWHDVEYKITTGSTTWKRRETQVKTIVQGVSGRVAPGEMVAVIGSSGAGKSSLLNALSGRLSTGELQGTILFNGRQRVPSRFKKRVAYVEQDDVHYAQLTVRETIRYAAMLRLAADKYTDAQREAKVDQIIDTLRLNDAANTFIGDTLRPGVSGGERKRASIGVELVTDPEFMFLDEATSGLDSNSALHVCEVVKEVARQRNIGALMSIHQPSAKILNLFDKVILLSKGQTVYYGPVANTLEYFASLGYHCGQYENPADFYLDLMTIDRSSPEVFEHCNARVDDLISRFRHYAIHHPEVCDYHAYPAVPGSTPMPYHLLHHGQPWDNGPVGVKDDQPGTAAPPRDDKVGWALPWAREFAVLAHRCWKTRMRNKFLITITVTQWLALMLLLGFTFFQIADTQGSIQSRMGVLFYLPISLGLGIVMPLLCVFSLEREIMVRERSTGSYRTSSFHLARFVTELPLTLAVITVYLVGVYFLNHLQYNVAKFFIFLGVNLLTTIVAVSMGLAFGATFKNLNVAQLTAALVITVFLLYADNLVSPDDVTPVLSWIRYVSFIKYGYQALSRNEFEGLQFQCPANPSLACFQTGDAVLSSHSLDSLSIQTCTGLLAVLAVAFQLVTYASLRWKNKPRYLWV</sequence>
<keyword evidence="11" id="KW-1185">Reference proteome</keyword>
<dbReference type="SUPFAM" id="SSF52540">
    <property type="entry name" value="P-loop containing nucleoside triphosphate hydrolases"/>
    <property type="match status" value="1"/>
</dbReference>
<dbReference type="GO" id="GO:0016887">
    <property type="term" value="F:ATP hydrolysis activity"/>
    <property type="evidence" value="ECO:0007669"/>
    <property type="project" value="InterPro"/>
</dbReference>
<keyword evidence="4" id="KW-0547">Nucleotide-binding</keyword>
<dbReference type="Pfam" id="PF00005">
    <property type="entry name" value="ABC_tran"/>
    <property type="match status" value="1"/>
</dbReference>
<dbReference type="InterPro" id="IPR013525">
    <property type="entry name" value="ABC2_TM"/>
</dbReference>
<dbReference type="Pfam" id="PF19055">
    <property type="entry name" value="ABC2_membrane_7"/>
    <property type="match status" value="1"/>
</dbReference>
<evidence type="ECO:0000259" key="9">
    <source>
        <dbReference type="PROSITE" id="PS50893"/>
    </source>
</evidence>
<feature type="transmembrane region" description="Helical" evidence="8">
    <location>
        <begin position="508"/>
        <end position="528"/>
    </location>
</feature>
<name>A0A9W8EF28_9FUNG</name>
<dbReference type="OrthoDB" id="66620at2759"/>
<feature type="transmembrane region" description="Helical" evidence="8">
    <location>
        <begin position="535"/>
        <end position="553"/>
    </location>
</feature>
<dbReference type="InterPro" id="IPR003593">
    <property type="entry name" value="AAA+_ATPase"/>
</dbReference>
<evidence type="ECO:0000256" key="7">
    <source>
        <dbReference type="ARBA" id="ARBA00023136"/>
    </source>
</evidence>
<feature type="domain" description="ABC transporter" evidence="9">
    <location>
        <begin position="20"/>
        <end position="273"/>
    </location>
</feature>
<evidence type="ECO:0000256" key="4">
    <source>
        <dbReference type="ARBA" id="ARBA00022741"/>
    </source>
</evidence>
<dbReference type="InterPro" id="IPR003439">
    <property type="entry name" value="ABC_transporter-like_ATP-bd"/>
</dbReference>
<dbReference type="InterPro" id="IPR027417">
    <property type="entry name" value="P-loop_NTPase"/>
</dbReference>
<keyword evidence="6 8" id="KW-1133">Transmembrane helix</keyword>
<evidence type="ECO:0000256" key="1">
    <source>
        <dbReference type="ARBA" id="ARBA00004141"/>
    </source>
</evidence>
<dbReference type="GO" id="GO:0016020">
    <property type="term" value="C:membrane"/>
    <property type="evidence" value="ECO:0007669"/>
    <property type="project" value="UniProtKB-SubCell"/>
</dbReference>
<evidence type="ECO:0000256" key="3">
    <source>
        <dbReference type="ARBA" id="ARBA00022692"/>
    </source>
</evidence>
<feature type="transmembrane region" description="Helical" evidence="8">
    <location>
        <begin position="473"/>
        <end position="496"/>
    </location>
</feature>
<dbReference type="Proteomes" id="UP001151582">
    <property type="component" value="Unassembled WGS sequence"/>
</dbReference>
<evidence type="ECO:0000313" key="11">
    <source>
        <dbReference type="Proteomes" id="UP001151582"/>
    </source>
</evidence>
<dbReference type="EMBL" id="JANBQB010000026">
    <property type="protein sequence ID" value="KAJ1984236.1"/>
    <property type="molecule type" value="Genomic_DNA"/>
</dbReference>
<dbReference type="InterPro" id="IPR050352">
    <property type="entry name" value="ABCG_transporters"/>
</dbReference>
<evidence type="ECO:0000313" key="10">
    <source>
        <dbReference type="EMBL" id="KAJ1984236.1"/>
    </source>
</evidence>
<accession>A0A9W8EF28</accession>
<keyword evidence="3 8" id="KW-0812">Transmembrane</keyword>
<comment type="caution">
    <text evidence="10">The sequence shown here is derived from an EMBL/GenBank/DDBJ whole genome shotgun (WGS) entry which is preliminary data.</text>
</comment>
<dbReference type="Gene3D" id="3.40.50.300">
    <property type="entry name" value="P-loop containing nucleotide triphosphate hydrolases"/>
    <property type="match status" value="1"/>
</dbReference>